<dbReference type="PANTHER" id="PTHR22550">
    <property type="entry name" value="SPORE GERMINATION PROTEIN"/>
    <property type="match status" value="1"/>
</dbReference>
<evidence type="ECO:0000256" key="1">
    <source>
        <dbReference type="ARBA" id="ARBA00005278"/>
    </source>
</evidence>
<feature type="region of interest" description="Disordered" evidence="3">
    <location>
        <begin position="1"/>
        <end position="26"/>
    </location>
</feature>
<keyword evidence="6" id="KW-1185">Reference proteome</keyword>
<keyword evidence="4" id="KW-0812">Transmembrane</keyword>
<evidence type="ECO:0000256" key="2">
    <source>
        <dbReference type="ARBA" id="ARBA00023136"/>
    </source>
</evidence>
<dbReference type="EMBL" id="LVWI01000070">
    <property type="protein sequence ID" value="OKP82100.1"/>
    <property type="molecule type" value="Genomic_DNA"/>
</dbReference>
<feature type="transmembrane region" description="Helical" evidence="4">
    <location>
        <begin position="313"/>
        <end position="335"/>
    </location>
</feature>
<keyword evidence="4" id="KW-1133">Transmembrane helix</keyword>
<feature type="region of interest" description="Disordered" evidence="3">
    <location>
        <begin position="503"/>
        <end position="540"/>
    </location>
</feature>
<accession>A0ABX3EJR6</accession>
<keyword evidence="2 4" id="KW-0472">Membrane</keyword>
<dbReference type="Proteomes" id="UP000186058">
    <property type="component" value="Unassembled WGS sequence"/>
</dbReference>
<dbReference type="PANTHER" id="PTHR22550:SF5">
    <property type="entry name" value="LEUCINE ZIPPER PROTEIN 4"/>
    <property type="match status" value="1"/>
</dbReference>
<sequence>MANKQKPARKNASVPSENSVPAPLPLDPSLEVNLQELGKRIGQSSDVVFRRFTNESLSSLALAFVYIDGLVNADVVNQTVLQPLLETVTLKSESITATDAFRMIKDQILPIGGVKEGKTLEALLSMLFDGYTLILFDGLQMALAADTSGWEKRSVNEPTSQGVIRGPKEGFTESLRTGTSMLRRRLKTSDLRIEEYKIGQRTQTGVALVYLDGIASEQVLKEVRRRLNAIHTDSILESNYIEEFIQDGGLTPFPTIQNTERPDAMAGGILEGQIGIIIDGTPFALLAPSTFFNFFQSSEDYYQRYDISSFLRLIRYGAFFVSMLLPALYIAVTTFHQEMLPTTLLVSLAAQREGVPLPALAEALLMELTFDVLREAGVRMPRTIGPAISIVGALVLGQAAVQAGLVSAAMVIVVSFTAISNFVIPSLAIANSIRLIRFVMMFIAATLGLFGIMSFLMVLLIHMAGLRSFGVPYLSPVAPMVPRYLKDILIRVPLWSMTMRPKTNLGKETRRQGPDQKPKPAEGKNSQESGQPKPQGEDPA</sequence>
<dbReference type="InterPro" id="IPR004995">
    <property type="entry name" value="Spore_Ger"/>
</dbReference>
<dbReference type="PIRSF" id="PIRSF005690">
    <property type="entry name" value="GerBA"/>
    <property type="match status" value="1"/>
</dbReference>
<evidence type="ECO:0000313" key="6">
    <source>
        <dbReference type="Proteomes" id="UP000186058"/>
    </source>
</evidence>
<dbReference type="Pfam" id="PF03323">
    <property type="entry name" value="GerA"/>
    <property type="match status" value="1"/>
</dbReference>
<feature type="transmembrane region" description="Helical" evidence="4">
    <location>
        <begin position="407"/>
        <end position="430"/>
    </location>
</feature>
<dbReference type="InterPro" id="IPR050768">
    <property type="entry name" value="UPF0353/GerABKA_families"/>
</dbReference>
<evidence type="ECO:0000256" key="3">
    <source>
        <dbReference type="SAM" id="MobiDB-lite"/>
    </source>
</evidence>
<dbReference type="RefSeq" id="WP_074083333.1">
    <property type="nucleotide sequence ID" value="NZ_LVWI01000070.1"/>
</dbReference>
<comment type="caution">
    <text evidence="5">The sequence shown here is derived from an EMBL/GenBank/DDBJ whole genome shotgun (WGS) entry which is preliminary data.</text>
</comment>
<evidence type="ECO:0000313" key="5">
    <source>
        <dbReference type="EMBL" id="OKP82100.1"/>
    </source>
</evidence>
<evidence type="ECO:0000256" key="4">
    <source>
        <dbReference type="SAM" id="Phobius"/>
    </source>
</evidence>
<proteinExistence type="inferred from homology"/>
<comment type="similarity">
    <text evidence="1">Belongs to the GerABKA family.</text>
</comment>
<name>A0ABX3EJR6_9BACL</name>
<organism evidence="5 6">
    <name type="scientific">Paenibacillus helianthi</name>
    <dbReference type="NCBI Taxonomy" id="1349432"/>
    <lineage>
        <taxon>Bacteria</taxon>
        <taxon>Bacillati</taxon>
        <taxon>Bacillota</taxon>
        <taxon>Bacilli</taxon>
        <taxon>Bacillales</taxon>
        <taxon>Paenibacillaceae</taxon>
        <taxon>Paenibacillus</taxon>
    </lineage>
</organism>
<feature type="compositionally biased region" description="Basic and acidic residues" evidence="3">
    <location>
        <begin position="505"/>
        <end position="522"/>
    </location>
</feature>
<feature type="transmembrane region" description="Helical" evidence="4">
    <location>
        <begin position="442"/>
        <end position="464"/>
    </location>
</feature>
<protein>
    <submittedName>
        <fullName evidence="5">Spore gernimation protein KA</fullName>
    </submittedName>
</protein>
<reference evidence="5 6" key="1">
    <citation type="submission" date="2016-03" db="EMBL/GenBank/DDBJ databases">
        <authorList>
            <person name="Sant'Anna F.H."/>
            <person name="Ambrosini A."/>
            <person name="Souza R."/>
            <person name="Bach E."/>
            <person name="Fernandes G."/>
            <person name="Balsanelli E."/>
            <person name="Baura V.A."/>
            <person name="Souza E.M."/>
            <person name="Passaglia L."/>
        </authorList>
    </citation>
    <scope>NUCLEOTIDE SEQUENCE [LARGE SCALE GENOMIC DNA]</scope>
    <source>
        <strain evidence="5 6">P26E</strain>
    </source>
</reference>
<gene>
    <name evidence="5" type="ORF">A3844_24860</name>
</gene>